<evidence type="ECO:0000256" key="6">
    <source>
        <dbReference type="SAM" id="MobiDB-lite"/>
    </source>
</evidence>
<name>A0ABR4P622_9HELO</name>
<dbReference type="SMART" id="SM00906">
    <property type="entry name" value="Fungal_trans"/>
    <property type="match status" value="1"/>
</dbReference>
<evidence type="ECO:0000256" key="5">
    <source>
        <dbReference type="ARBA" id="ARBA00023242"/>
    </source>
</evidence>
<dbReference type="EMBL" id="JBFCZG010000009">
    <property type="protein sequence ID" value="KAL3418749.1"/>
    <property type="molecule type" value="Genomic_DNA"/>
</dbReference>
<organism evidence="8 9">
    <name type="scientific">Phlyctema vagabunda</name>
    <dbReference type="NCBI Taxonomy" id="108571"/>
    <lineage>
        <taxon>Eukaryota</taxon>
        <taxon>Fungi</taxon>
        <taxon>Dikarya</taxon>
        <taxon>Ascomycota</taxon>
        <taxon>Pezizomycotina</taxon>
        <taxon>Leotiomycetes</taxon>
        <taxon>Helotiales</taxon>
        <taxon>Dermateaceae</taxon>
        <taxon>Phlyctema</taxon>
    </lineage>
</organism>
<keyword evidence="9" id="KW-1185">Reference proteome</keyword>
<proteinExistence type="predicted"/>
<evidence type="ECO:0000259" key="7">
    <source>
        <dbReference type="SMART" id="SM00906"/>
    </source>
</evidence>
<gene>
    <name evidence="8" type="ORF">PVAG01_10465</name>
</gene>
<dbReference type="InterPro" id="IPR050987">
    <property type="entry name" value="AtrR-like"/>
</dbReference>
<keyword evidence="3" id="KW-0238">DNA-binding</keyword>
<keyword evidence="4" id="KW-0804">Transcription</keyword>
<evidence type="ECO:0000256" key="1">
    <source>
        <dbReference type="ARBA" id="ARBA00004123"/>
    </source>
</evidence>
<dbReference type="Pfam" id="PF04082">
    <property type="entry name" value="Fungal_trans"/>
    <property type="match status" value="1"/>
</dbReference>
<comment type="caution">
    <text evidence="8">The sequence shown here is derived from an EMBL/GenBank/DDBJ whole genome shotgun (WGS) entry which is preliminary data.</text>
</comment>
<evidence type="ECO:0000256" key="4">
    <source>
        <dbReference type="ARBA" id="ARBA00023163"/>
    </source>
</evidence>
<feature type="compositionally biased region" description="Polar residues" evidence="6">
    <location>
        <begin position="533"/>
        <end position="546"/>
    </location>
</feature>
<dbReference type="PANTHER" id="PTHR46910">
    <property type="entry name" value="TRANSCRIPTION FACTOR PDR1"/>
    <property type="match status" value="1"/>
</dbReference>
<evidence type="ECO:0000313" key="9">
    <source>
        <dbReference type="Proteomes" id="UP001629113"/>
    </source>
</evidence>
<feature type="region of interest" description="Disordered" evidence="6">
    <location>
        <begin position="483"/>
        <end position="577"/>
    </location>
</feature>
<dbReference type="InterPro" id="IPR007219">
    <property type="entry name" value="XnlR_reg_dom"/>
</dbReference>
<dbReference type="PANTHER" id="PTHR46910:SF37">
    <property type="entry name" value="ZN(II)2CYS6 TRANSCRIPTION FACTOR (EUROFUNG)"/>
    <property type="match status" value="1"/>
</dbReference>
<comment type="subcellular location">
    <subcellularLocation>
        <location evidence="1">Nucleus</location>
    </subcellularLocation>
</comment>
<reference evidence="8 9" key="1">
    <citation type="submission" date="2024-06" db="EMBL/GenBank/DDBJ databases">
        <title>Complete genome of Phlyctema vagabunda strain 19-DSS-EL-015.</title>
        <authorList>
            <person name="Fiorenzani C."/>
        </authorList>
    </citation>
    <scope>NUCLEOTIDE SEQUENCE [LARGE SCALE GENOMIC DNA]</scope>
    <source>
        <strain evidence="8 9">19-DSS-EL-015</strain>
    </source>
</reference>
<dbReference type="CDD" id="cd12148">
    <property type="entry name" value="fungal_TF_MHR"/>
    <property type="match status" value="1"/>
</dbReference>
<keyword evidence="2" id="KW-0805">Transcription regulation</keyword>
<protein>
    <submittedName>
        <fullName evidence="8">Fungal specific transcription factor domain-containing protein</fullName>
    </submittedName>
</protein>
<accession>A0ABR4P622</accession>
<sequence length="623" mass="70382">MELSDRLSMIMINDKGSSQYIGSSSGFSLFSPRGLQWIWEKTGTSNLDKLISQVAQIDPAYFNSINLVFPIYSRELFNERFERQYSDEPPQDLAWYASFNAILALGCHAVRTEYCFANASTEFTFSPFQSDSDYTLEQKSSKYFRNVTSVFTDLQFGSPSLLGLQAMITMIFMIPCSHHPLTLHMVSATAVRLAHVIGLHRSTENPRISEEESVERRNTFWTLYIMDKAMALQNGGPPLIHDQDIGILLPESDMGITRLSKGKKIYSTFGLATKLSMIESRIHSELYSARSQTRSVSQRLKSIRELDQELLEWRDLVPIEIRPGQEIACDDHQLIPVVILHFSYYTCLTTTHRASSYGGPWTAEGEHGNLGERELQVVRYGEKACVEAARNVVDLLDCFDDESGPPMSWHVISQPMAACLILFANILQYPHDPNATSDLDRINSIVSRLGQWVIKAHLYFASATLWIFYELYKIADLHLRKTRENPGDQTSNSTLIEDDSAIGDSYYEASTPKRRDTESSDGDSDESEEGSKTPEQNATTPSQYESTPAFHLSHQDSISLQSTSQNPTPNSLDQGFNDEMVVMLDSKDPSASSFDFMPYDSSFLPMDVNWDLPVVEKDRSGYR</sequence>
<dbReference type="Proteomes" id="UP001629113">
    <property type="component" value="Unassembled WGS sequence"/>
</dbReference>
<evidence type="ECO:0000256" key="2">
    <source>
        <dbReference type="ARBA" id="ARBA00023015"/>
    </source>
</evidence>
<feature type="compositionally biased region" description="Polar residues" evidence="6">
    <location>
        <begin position="555"/>
        <end position="574"/>
    </location>
</feature>
<keyword evidence="5" id="KW-0539">Nucleus</keyword>
<evidence type="ECO:0000256" key="3">
    <source>
        <dbReference type="ARBA" id="ARBA00023125"/>
    </source>
</evidence>
<feature type="domain" description="Xylanolytic transcriptional activator regulatory" evidence="7">
    <location>
        <begin position="183"/>
        <end position="256"/>
    </location>
</feature>
<evidence type="ECO:0000313" key="8">
    <source>
        <dbReference type="EMBL" id="KAL3418749.1"/>
    </source>
</evidence>
<feature type="compositionally biased region" description="Acidic residues" evidence="6">
    <location>
        <begin position="519"/>
        <end position="528"/>
    </location>
</feature>